<dbReference type="EMBL" id="JAUSWB010000001">
    <property type="protein sequence ID" value="MDQ0427531.1"/>
    <property type="molecule type" value="Genomic_DNA"/>
</dbReference>
<gene>
    <name evidence="2" type="ORF">QOZ98_000356</name>
</gene>
<proteinExistence type="predicted"/>
<accession>A0ABU0GQA3</accession>
<comment type="caution">
    <text evidence="2">The sequence shown here is derived from an EMBL/GenBank/DDBJ whole genome shotgun (WGS) entry which is preliminary data.</text>
</comment>
<keyword evidence="3" id="KW-1185">Reference proteome</keyword>
<name>A0ABU0GQA3_9BACL</name>
<evidence type="ECO:0000313" key="2">
    <source>
        <dbReference type="EMBL" id="MDQ0427531.1"/>
    </source>
</evidence>
<protein>
    <submittedName>
        <fullName evidence="2">Uncharacterized protein</fullName>
    </submittedName>
</protein>
<evidence type="ECO:0000313" key="3">
    <source>
        <dbReference type="Proteomes" id="UP001241988"/>
    </source>
</evidence>
<reference evidence="2 3" key="1">
    <citation type="submission" date="2023-07" db="EMBL/GenBank/DDBJ databases">
        <title>Genomic Encyclopedia of Type Strains, Phase IV (KMG-IV): sequencing the most valuable type-strain genomes for metagenomic binning, comparative biology and taxonomic classification.</title>
        <authorList>
            <person name="Goeker M."/>
        </authorList>
    </citation>
    <scope>NUCLEOTIDE SEQUENCE [LARGE SCALE GENOMIC DNA]</scope>
    <source>
        <strain evidence="2 3">DSM 16419</strain>
    </source>
</reference>
<sequence>MPVLKRVDGNESGDSCGASPQKASAGMDVSLFWDSSFLTFFYSNQLFKNSLWSPSK</sequence>
<feature type="region of interest" description="Disordered" evidence="1">
    <location>
        <begin position="1"/>
        <end position="23"/>
    </location>
</feature>
<evidence type="ECO:0000256" key="1">
    <source>
        <dbReference type="SAM" id="MobiDB-lite"/>
    </source>
</evidence>
<organism evidence="2 3">
    <name type="scientific">Planomicrobium stackebrandtii</name>
    <dbReference type="NCBI Taxonomy" id="253160"/>
    <lineage>
        <taxon>Bacteria</taxon>
        <taxon>Bacillati</taxon>
        <taxon>Bacillota</taxon>
        <taxon>Bacilli</taxon>
        <taxon>Bacillales</taxon>
        <taxon>Caryophanaceae</taxon>
        <taxon>Planomicrobium</taxon>
    </lineage>
</organism>
<dbReference type="Proteomes" id="UP001241988">
    <property type="component" value="Unassembled WGS sequence"/>
</dbReference>